<dbReference type="Proteomes" id="UP001066276">
    <property type="component" value="Chromosome 5"/>
</dbReference>
<reference evidence="1" key="1">
    <citation type="journal article" date="2022" name="bioRxiv">
        <title>Sequencing and chromosome-scale assembly of the giantPleurodeles waltlgenome.</title>
        <authorList>
            <person name="Brown T."/>
            <person name="Elewa A."/>
            <person name="Iarovenko S."/>
            <person name="Subramanian E."/>
            <person name="Araus A.J."/>
            <person name="Petzold A."/>
            <person name="Susuki M."/>
            <person name="Suzuki K.-i.T."/>
            <person name="Hayashi T."/>
            <person name="Toyoda A."/>
            <person name="Oliveira C."/>
            <person name="Osipova E."/>
            <person name="Leigh N.D."/>
            <person name="Simon A."/>
            <person name="Yun M.H."/>
        </authorList>
    </citation>
    <scope>NUCLEOTIDE SEQUENCE</scope>
    <source>
        <strain evidence="1">20211129_DDA</strain>
        <tissue evidence="1">Liver</tissue>
    </source>
</reference>
<sequence length="70" mass="7865">MWGPRTFPKLERGTTLTIYSLPLGMVHLHVIGSLSSLSYTPPWDWHSSDADVIAGYTSEARRVSFPVYVL</sequence>
<evidence type="ECO:0000313" key="1">
    <source>
        <dbReference type="EMBL" id="KAJ1158871.1"/>
    </source>
</evidence>
<organism evidence="1 2">
    <name type="scientific">Pleurodeles waltl</name>
    <name type="common">Iberian ribbed newt</name>
    <dbReference type="NCBI Taxonomy" id="8319"/>
    <lineage>
        <taxon>Eukaryota</taxon>
        <taxon>Metazoa</taxon>
        <taxon>Chordata</taxon>
        <taxon>Craniata</taxon>
        <taxon>Vertebrata</taxon>
        <taxon>Euteleostomi</taxon>
        <taxon>Amphibia</taxon>
        <taxon>Batrachia</taxon>
        <taxon>Caudata</taxon>
        <taxon>Salamandroidea</taxon>
        <taxon>Salamandridae</taxon>
        <taxon>Pleurodelinae</taxon>
        <taxon>Pleurodeles</taxon>
    </lineage>
</organism>
<protein>
    <submittedName>
        <fullName evidence="1">Uncharacterized protein</fullName>
    </submittedName>
</protein>
<gene>
    <name evidence="1" type="ORF">NDU88_011544</name>
</gene>
<dbReference type="AlphaFoldDB" id="A0AAV7S1G3"/>
<proteinExistence type="predicted"/>
<evidence type="ECO:0000313" key="2">
    <source>
        <dbReference type="Proteomes" id="UP001066276"/>
    </source>
</evidence>
<comment type="caution">
    <text evidence="1">The sequence shown here is derived from an EMBL/GenBank/DDBJ whole genome shotgun (WGS) entry which is preliminary data.</text>
</comment>
<dbReference type="EMBL" id="JANPWB010000009">
    <property type="protein sequence ID" value="KAJ1158871.1"/>
    <property type="molecule type" value="Genomic_DNA"/>
</dbReference>
<name>A0AAV7S1G3_PLEWA</name>
<accession>A0AAV7S1G3</accession>
<keyword evidence="2" id="KW-1185">Reference proteome</keyword>